<dbReference type="Gene3D" id="3.30.200.20">
    <property type="entry name" value="Phosphorylase Kinase, domain 1"/>
    <property type="match status" value="1"/>
</dbReference>
<evidence type="ECO:0000256" key="1">
    <source>
        <dbReference type="ARBA" id="ARBA00012513"/>
    </source>
</evidence>
<dbReference type="PANTHER" id="PTHR43289:SF34">
    <property type="entry name" value="SERINE_THREONINE-PROTEIN KINASE YBDM-RELATED"/>
    <property type="match status" value="1"/>
</dbReference>
<feature type="compositionally biased region" description="Basic and acidic residues" evidence="9">
    <location>
        <begin position="284"/>
        <end position="294"/>
    </location>
</feature>
<keyword evidence="10" id="KW-0472">Membrane</keyword>
<keyword evidence="3" id="KW-0808">Transferase</keyword>
<feature type="transmembrane region" description="Helical" evidence="10">
    <location>
        <begin position="361"/>
        <end position="381"/>
    </location>
</feature>
<dbReference type="PROSITE" id="PS50011">
    <property type="entry name" value="PROTEIN_KINASE_DOM"/>
    <property type="match status" value="1"/>
</dbReference>
<keyword evidence="6" id="KW-0067">ATP-binding</keyword>
<dbReference type="GO" id="GO:0005524">
    <property type="term" value="F:ATP binding"/>
    <property type="evidence" value="ECO:0007669"/>
    <property type="project" value="UniProtKB-KW"/>
</dbReference>
<comment type="catalytic activity">
    <reaction evidence="7">
        <text>L-threonyl-[protein] + ATP = O-phospho-L-threonyl-[protein] + ADP + H(+)</text>
        <dbReference type="Rhea" id="RHEA:46608"/>
        <dbReference type="Rhea" id="RHEA-COMP:11060"/>
        <dbReference type="Rhea" id="RHEA-COMP:11605"/>
        <dbReference type="ChEBI" id="CHEBI:15378"/>
        <dbReference type="ChEBI" id="CHEBI:30013"/>
        <dbReference type="ChEBI" id="CHEBI:30616"/>
        <dbReference type="ChEBI" id="CHEBI:61977"/>
        <dbReference type="ChEBI" id="CHEBI:456216"/>
        <dbReference type="EC" id="2.7.11.1"/>
    </reaction>
</comment>
<evidence type="ECO:0000259" key="11">
    <source>
        <dbReference type="PROSITE" id="PS50011"/>
    </source>
</evidence>
<keyword evidence="14" id="KW-1185">Reference proteome</keyword>
<evidence type="ECO:0000256" key="7">
    <source>
        <dbReference type="ARBA" id="ARBA00047899"/>
    </source>
</evidence>
<evidence type="ECO:0000313" key="14">
    <source>
        <dbReference type="Proteomes" id="UP001172737"/>
    </source>
</evidence>
<dbReference type="GO" id="GO:0045717">
    <property type="term" value="P:negative regulation of fatty acid biosynthetic process"/>
    <property type="evidence" value="ECO:0007669"/>
    <property type="project" value="UniProtKB-ARBA"/>
</dbReference>
<feature type="domain" description="Protein kinase" evidence="11">
    <location>
        <begin position="18"/>
        <end position="289"/>
    </location>
</feature>
<feature type="region of interest" description="Disordered" evidence="9">
    <location>
        <begin position="284"/>
        <end position="303"/>
    </location>
</feature>
<dbReference type="InterPro" id="IPR011009">
    <property type="entry name" value="Kinase-like_dom_sf"/>
</dbReference>
<feature type="domain" description="PASTA" evidence="12">
    <location>
        <begin position="386"/>
        <end position="452"/>
    </location>
</feature>
<evidence type="ECO:0000259" key="12">
    <source>
        <dbReference type="PROSITE" id="PS51178"/>
    </source>
</evidence>
<dbReference type="Pfam" id="PF00069">
    <property type="entry name" value="Pkinase"/>
    <property type="match status" value="1"/>
</dbReference>
<evidence type="ECO:0000256" key="2">
    <source>
        <dbReference type="ARBA" id="ARBA00022527"/>
    </source>
</evidence>
<dbReference type="Proteomes" id="UP001172737">
    <property type="component" value="Unassembled WGS sequence"/>
</dbReference>
<dbReference type="PANTHER" id="PTHR43289">
    <property type="entry name" value="MITOGEN-ACTIVATED PROTEIN KINASE KINASE KINASE 20-RELATED"/>
    <property type="match status" value="1"/>
</dbReference>
<feature type="domain" description="PASTA" evidence="12">
    <location>
        <begin position="521"/>
        <end position="588"/>
    </location>
</feature>
<dbReference type="SMART" id="SM00220">
    <property type="entry name" value="S_TKc"/>
    <property type="match status" value="1"/>
</dbReference>
<feature type="domain" description="PASTA" evidence="12">
    <location>
        <begin position="453"/>
        <end position="520"/>
    </location>
</feature>
<dbReference type="SMART" id="SM00740">
    <property type="entry name" value="PASTA"/>
    <property type="match status" value="4"/>
</dbReference>
<evidence type="ECO:0000256" key="8">
    <source>
        <dbReference type="ARBA" id="ARBA00048679"/>
    </source>
</evidence>
<evidence type="ECO:0000313" key="13">
    <source>
        <dbReference type="EMBL" id="MDN4486808.1"/>
    </source>
</evidence>
<evidence type="ECO:0000256" key="6">
    <source>
        <dbReference type="ARBA" id="ARBA00022840"/>
    </source>
</evidence>
<dbReference type="GO" id="GO:0004674">
    <property type="term" value="F:protein serine/threonine kinase activity"/>
    <property type="evidence" value="ECO:0007669"/>
    <property type="project" value="UniProtKB-KW"/>
</dbReference>
<dbReference type="InterPro" id="IPR000719">
    <property type="entry name" value="Prot_kinase_dom"/>
</dbReference>
<keyword evidence="4" id="KW-0547">Nucleotide-binding</keyword>
<proteinExistence type="predicted"/>
<dbReference type="NCBIfam" id="NF033483">
    <property type="entry name" value="PknB_PASTA_kin"/>
    <property type="match status" value="1"/>
</dbReference>
<comment type="catalytic activity">
    <reaction evidence="8">
        <text>L-seryl-[protein] + ATP = O-phospho-L-seryl-[protein] + ADP + H(+)</text>
        <dbReference type="Rhea" id="RHEA:17989"/>
        <dbReference type="Rhea" id="RHEA-COMP:9863"/>
        <dbReference type="Rhea" id="RHEA-COMP:11604"/>
        <dbReference type="ChEBI" id="CHEBI:15378"/>
        <dbReference type="ChEBI" id="CHEBI:29999"/>
        <dbReference type="ChEBI" id="CHEBI:30616"/>
        <dbReference type="ChEBI" id="CHEBI:83421"/>
        <dbReference type="ChEBI" id="CHEBI:456216"/>
        <dbReference type="EC" id="2.7.11.1"/>
    </reaction>
</comment>
<keyword evidence="10" id="KW-0812">Transmembrane</keyword>
<dbReference type="InterPro" id="IPR005543">
    <property type="entry name" value="PASTA_dom"/>
</dbReference>
<keyword evidence="5 13" id="KW-0418">Kinase</keyword>
<sequence length="653" mass="69880">MSDTLTDPLLGRVIDGRYEVRERVAAGGMATVYLAFDRHLEREIALKVMHPHLEVDPRSREFVARFRREAKAAARLTHPGVVRVYDQGTDQELSYLTMEFVEGENLRERMAHEGPLALGDALTTAEHVLDALAAAHRQGLVHQDVKPENVLIDTDGRPRVADFGLARAVTEVTSSTTGTILGTVAYLGPELISNGISDARTDVYAVGVLLYEMITGRQPYTGDTAIDVATQHVHHDMPAPSESVPWLPPEIDDLVASLTSRDPAHRPADAAEALERLRATRELLDDPTLDRRADPPSGQIPAVGDDDATTVLEAAPVGATVALPIGLGHPFPAVGAEVVPDLPDDDPEAEEPRRADRRAGWWIAAILVAVLVIGGGSLWWYNSIGPGAYTTVPPVANETEDNARTFLESAGLEAEVEYVYDDDVLDGFVIGTDPSAQQRVLGGSTVTVFVSQGPEMFTVPSVVGSSEDDARAALAEIGFTIGEVTSTSSDTVPSGEVMSVSPAEGETVRHDEPVDMVVSSGPAPITVPDVSGMKQDDAVALLEDDYALRVTVETGRTEDVKTGEVYAQSLDAGSEARRTDAITITVSEGKPLIEVGDYVGLAVDEAEAAAKDDGLKVSLYPVWPWSSKTSVVDQSIFPGTAVEKNSTITLRYN</sequence>
<evidence type="ECO:0000256" key="9">
    <source>
        <dbReference type="SAM" id="MobiDB-lite"/>
    </source>
</evidence>
<dbReference type="CDD" id="cd14014">
    <property type="entry name" value="STKc_PknB_like"/>
    <property type="match status" value="1"/>
</dbReference>
<name>A0AAW7LZS1_9MICO</name>
<protein>
    <recommendedName>
        <fullName evidence="1">non-specific serine/threonine protein kinase</fullName>
        <ecNumber evidence="1">2.7.11.1</ecNumber>
    </recommendedName>
</protein>
<dbReference type="PROSITE" id="PS51178">
    <property type="entry name" value="PASTA"/>
    <property type="match status" value="4"/>
</dbReference>
<dbReference type="AlphaFoldDB" id="A0AAW7LZS1"/>
<organism evidence="13 14">
    <name type="scientific">Demequina lignilytica</name>
    <dbReference type="NCBI Taxonomy" id="3051663"/>
    <lineage>
        <taxon>Bacteria</taxon>
        <taxon>Bacillati</taxon>
        <taxon>Actinomycetota</taxon>
        <taxon>Actinomycetes</taxon>
        <taxon>Micrococcales</taxon>
        <taxon>Demequinaceae</taxon>
        <taxon>Demequina</taxon>
    </lineage>
</organism>
<dbReference type="SUPFAM" id="SSF56112">
    <property type="entry name" value="Protein kinase-like (PK-like)"/>
    <property type="match status" value="1"/>
</dbReference>
<dbReference type="FunFam" id="3.30.200.20:FF:000035">
    <property type="entry name" value="Serine/threonine protein kinase Stk1"/>
    <property type="match status" value="1"/>
</dbReference>
<evidence type="ECO:0000256" key="5">
    <source>
        <dbReference type="ARBA" id="ARBA00022777"/>
    </source>
</evidence>
<feature type="domain" description="PASTA" evidence="12">
    <location>
        <begin position="589"/>
        <end position="653"/>
    </location>
</feature>
<dbReference type="Gene3D" id="1.10.510.10">
    <property type="entry name" value="Transferase(Phosphotransferase) domain 1"/>
    <property type="match status" value="1"/>
</dbReference>
<evidence type="ECO:0000256" key="3">
    <source>
        <dbReference type="ARBA" id="ARBA00022679"/>
    </source>
</evidence>
<keyword evidence="2" id="KW-0723">Serine/threonine-protein kinase</keyword>
<gene>
    <name evidence="13" type="primary">pknB</name>
    <name evidence="13" type="ORF">QQX10_01370</name>
</gene>
<accession>A0AAW7LZS1</accession>
<reference evidence="13" key="1">
    <citation type="submission" date="2023-06" db="EMBL/GenBank/DDBJ databases">
        <title>Sysu t00039.</title>
        <authorList>
            <person name="Gao L."/>
            <person name="Fang B.-Z."/>
            <person name="Li W.-J."/>
        </authorList>
    </citation>
    <scope>NUCLEOTIDE SEQUENCE</scope>
    <source>
        <strain evidence="13">SYSU T00039</strain>
    </source>
</reference>
<comment type="caution">
    <text evidence="13">The sequence shown here is derived from an EMBL/GenBank/DDBJ whole genome shotgun (WGS) entry which is preliminary data.</text>
</comment>
<keyword evidence="10" id="KW-1133">Transmembrane helix</keyword>
<dbReference type="PROSITE" id="PS00108">
    <property type="entry name" value="PROTEIN_KINASE_ST"/>
    <property type="match status" value="1"/>
</dbReference>
<dbReference type="EMBL" id="JAUHPX010000001">
    <property type="protein sequence ID" value="MDN4486808.1"/>
    <property type="molecule type" value="Genomic_DNA"/>
</dbReference>
<evidence type="ECO:0000256" key="4">
    <source>
        <dbReference type="ARBA" id="ARBA00022741"/>
    </source>
</evidence>
<evidence type="ECO:0000256" key="10">
    <source>
        <dbReference type="SAM" id="Phobius"/>
    </source>
</evidence>
<dbReference type="Pfam" id="PF03793">
    <property type="entry name" value="PASTA"/>
    <property type="match status" value="4"/>
</dbReference>
<feature type="region of interest" description="Disordered" evidence="9">
    <location>
        <begin position="486"/>
        <end position="508"/>
    </location>
</feature>
<dbReference type="FunFam" id="1.10.510.10:FF:000021">
    <property type="entry name" value="Serine/threonine protein kinase"/>
    <property type="match status" value="1"/>
</dbReference>
<dbReference type="InterPro" id="IPR008271">
    <property type="entry name" value="Ser/Thr_kinase_AS"/>
</dbReference>
<dbReference type="RefSeq" id="WP_301144391.1">
    <property type="nucleotide sequence ID" value="NZ_JAUHPX010000001.1"/>
</dbReference>
<dbReference type="Gene3D" id="3.30.10.20">
    <property type="match status" value="4"/>
</dbReference>
<dbReference type="EC" id="2.7.11.1" evidence="1"/>
<dbReference type="CDD" id="cd06577">
    <property type="entry name" value="PASTA_pknB"/>
    <property type="match status" value="3"/>
</dbReference>